<evidence type="ECO:0000313" key="2">
    <source>
        <dbReference type="Proteomes" id="UP001214854"/>
    </source>
</evidence>
<comment type="caution">
    <text evidence="1">The sequence shown here is derived from an EMBL/GenBank/DDBJ whole genome shotgun (WGS) entry which is preliminary data.</text>
</comment>
<sequence length="309" mass="34167">MSAFETLYHLMTALPKADGTLSSELVEVVRNIRTGNRQCLLAFPPKVAGTFLRTALVELLGQHYESYLSRGAYANVTLSHDLYFPTLLNQHIVSGTRPGAAVMHLHLNPSRHTTALVEAFDIPVVIGTRDILDTLVSAKNMCDAAPPTEADSFSALGAPWHDLTEAEQRHVLVHVLPAWYARFYGAWMRYSVDCHVRGLRPPLWLRYDDLVAQPVDLIGAILTHVDPTHTYAPADIAAVHERTRRKKADVRLNKGISGRGEAYFTPEEKEIIHQALRSAGEREMIGLGILPDPAVSARYDAPAVPQVAE</sequence>
<proteinExistence type="predicted"/>
<accession>A0ABT5HYJ8</accession>
<dbReference type="Gene3D" id="3.40.50.300">
    <property type="entry name" value="P-loop containing nucleotide triphosphate hydrolases"/>
    <property type="match status" value="1"/>
</dbReference>
<name>A0ABT5HYJ8_9CAUL</name>
<dbReference type="SUPFAM" id="SSF52540">
    <property type="entry name" value="P-loop containing nucleoside triphosphate hydrolases"/>
    <property type="match status" value="1"/>
</dbReference>
<organism evidence="1 2">
    <name type="scientific">Asticcacaulis aquaticus</name>
    <dbReference type="NCBI Taxonomy" id="2984212"/>
    <lineage>
        <taxon>Bacteria</taxon>
        <taxon>Pseudomonadati</taxon>
        <taxon>Pseudomonadota</taxon>
        <taxon>Alphaproteobacteria</taxon>
        <taxon>Caulobacterales</taxon>
        <taxon>Caulobacteraceae</taxon>
        <taxon>Asticcacaulis</taxon>
    </lineage>
</organism>
<protein>
    <recommendedName>
        <fullName evidence="3">Sulfotransferase domain-containing protein</fullName>
    </recommendedName>
</protein>
<dbReference type="InterPro" id="IPR027417">
    <property type="entry name" value="P-loop_NTPase"/>
</dbReference>
<keyword evidence="2" id="KW-1185">Reference proteome</keyword>
<gene>
    <name evidence="1" type="ORF">PQU92_17740</name>
</gene>
<dbReference type="EMBL" id="JAQQKX010000021">
    <property type="protein sequence ID" value="MDC7685129.1"/>
    <property type="molecule type" value="Genomic_DNA"/>
</dbReference>
<evidence type="ECO:0000313" key="1">
    <source>
        <dbReference type="EMBL" id="MDC7685129.1"/>
    </source>
</evidence>
<dbReference type="Proteomes" id="UP001214854">
    <property type="component" value="Unassembled WGS sequence"/>
</dbReference>
<evidence type="ECO:0008006" key="3">
    <source>
        <dbReference type="Google" id="ProtNLM"/>
    </source>
</evidence>
<dbReference type="RefSeq" id="WP_272749636.1">
    <property type="nucleotide sequence ID" value="NZ_JAQQKX010000021.1"/>
</dbReference>
<reference evidence="1 2" key="1">
    <citation type="submission" date="2023-01" db="EMBL/GenBank/DDBJ databases">
        <title>Novel species of the genus Asticcacaulis isolated from rivers.</title>
        <authorList>
            <person name="Lu H."/>
        </authorList>
    </citation>
    <scope>NUCLEOTIDE SEQUENCE [LARGE SCALE GENOMIC DNA]</scope>
    <source>
        <strain evidence="1 2">BYS171W</strain>
    </source>
</reference>